<dbReference type="InterPro" id="IPR000847">
    <property type="entry name" value="LysR_HTH_N"/>
</dbReference>
<dbReference type="PANTHER" id="PTHR30419">
    <property type="entry name" value="HTH-TYPE TRANSCRIPTIONAL REGULATOR YBHD"/>
    <property type="match status" value="1"/>
</dbReference>
<organism evidence="6 7">
    <name type="scientific">Lactobacillus ultunensis DSM 16047</name>
    <dbReference type="NCBI Taxonomy" id="525365"/>
    <lineage>
        <taxon>Bacteria</taxon>
        <taxon>Bacillati</taxon>
        <taxon>Bacillota</taxon>
        <taxon>Bacilli</taxon>
        <taxon>Lactobacillales</taxon>
        <taxon>Lactobacillaceae</taxon>
        <taxon>Lactobacillus</taxon>
    </lineage>
</organism>
<dbReference type="HOGENOM" id="CLU_039613_6_2_9"/>
<dbReference type="Pfam" id="PF00126">
    <property type="entry name" value="HTH_1"/>
    <property type="match status" value="1"/>
</dbReference>
<comment type="similarity">
    <text evidence="1">Belongs to the LysR transcriptional regulatory family.</text>
</comment>
<dbReference type="InterPro" id="IPR050950">
    <property type="entry name" value="HTH-type_LysR_regulators"/>
</dbReference>
<dbReference type="STRING" id="525365.HMPREF0548_0472"/>
<dbReference type="PROSITE" id="PS50931">
    <property type="entry name" value="HTH_LYSR"/>
    <property type="match status" value="1"/>
</dbReference>
<dbReference type="EMBL" id="ACGU01000031">
    <property type="protein sequence ID" value="EEJ72648.1"/>
    <property type="molecule type" value="Genomic_DNA"/>
</dbReference>
<keyword evidence="7" id="KW-1185">Reference proteome</keyword>
<dbReference type="Proteomes" id="UP000005583">
    <property type="component" value="Unassembled WGS sequence"/>
</dbReference>
<feature type="domain" description="HTH lysR-type" evidence="5">
    <location>
        <begin position="5"/>
        <end position="62"/>
    </location>
</feature>
<evidence type="ECO:0000256" key="4">
    <source>
        <dbReference type="ARBA" id="ARBA00023163"/>
    </source>
</evidence>
<dbReference type="SUPFAM" id="SSF53850">
    <property type="entry name" value="Periplasmic binding protein-like II"/>
    <property type="match status" value="1"/>
</dbReference>
<reference evidence="6 7" key="1">
    <citation type="submission" date="2009-01" db="EMBL/GenBank/DDBJ databases">
        <authorList>
            <person name="Qin X."/>
            <person name="Bachman B."/>
            <person name="Battles P."/>
            <person name="Bell A."/>
            <person name="Bess C."/>
            <person name="Bickham C."/>
            <person name="Chaboub L."/>
            <person name="Chen D."/>
            <person name="Coyle M."/>
            <person name="Deiros D.R."/>
            <person name="Dinh H."/>
            <person name="Forbes L."/>
            <person name="Fowler G."/>
            <person name="Francisco L."/>
            <person name="Fu Q."/>
            <person name="Gubbala S."/>
            <person name="Hale W."/>
            <person name="Han Y."/>
            <person name="Hemphill L."/>
            <person name="Highlander S.K."/>
            <person name="Hirani K."/>
            <person name="Hogues M."/>
            <person name="Jackson L."/>
            <person name="Jakkamsetti A."/>
            <person name="Javaid M."/>
            <person name="Jiang H."/>
            <person name="Korchina V."/>
            <person name="Kovar C."/>
            <person name="Lara F."/>
            <person name="Lee S."/>
            <person name="Mata R."/>
            <person name="Mathew T."/>
            <person name="Moen C."/>
            <person name="Morales K."/>
            <person name="Munidasa M."/>
            <person name="Nazareth L."/>
            <person name="Ngo R."/>
            <person name="Nguyen L."/>
            <person name="Okwuonu G."/>
            <person name="Ongeri F."/>
            <person name="Patil S."/>
            <person name="Petrosino J."/>
            <person name="Pham C."/>
            <person name="Pham P."/>
            <person name="Pu L.-L."/>
            <person name="Puazo M."/>
            <person name="Raj R."/>
            <person name="Reid J."/>
            <person name="Rouhana J."/>
            <person name="Saada N."/>
            <person name="Shang Y."/>
            <person name="Simmons D."/>
            <person name="Thornton R."/>
            <person name="Warren J."/>
            <person name="Weissenberger G."/>
            <person name="Zhang J."/>
            <person name="Zhang L."/>
            <person name="Zhou C."/>
            <person name="Zhu D."/>
            <person name="Muzny D."/>
            <person name="Worley K."/>
            <person name="Gibbs R."/>
        </authorList>
    </citation>
    <scope>NUCLEOTIDE SEQUENCE [LARGE SCALE GENOMIC DNA]</scope>
    <source>
        <strain evidence="6 7">DSM 16047</strain>
    </source>
</reference>
<dbReference type="Gene3D" id="1.10.10.10">
    <property type="entry name" value="Winged helix-like DNA-binding domain superfamily/Winged helix DNA-binding domain"/>
    <property type="match status" value="1"/>
</dbReference>
<evidence type="ECO:0000313" key="6">
    <source>
        <dbReference type="EMBL" id="EEJ72648.1"/>
    </source>
</evidence>
<dbReference type="InterPro" id="IPR005119">
    <property type="entry name" value="LysR_subst-bd"/>
</dbReference>
<gene>
    <name evidence="6" type="primary">lysR1</name>
    <name evidence="6" type="ORF">HMPREF0548_0472</name>
</gene>
<keyword evidence="4" id="KW-0804">Transcription</keyword>
<dbReference type="InterPro" id="IPR036388">
    <property type="entry name" value="WH-like_DNA-bd_sf"/>
</dbReference>
<dbReference type="PANTHER" id="PTHR30419:SF8">
    <property type="entry name" value="NITROGEN ASSIMILATION TRANSCRIPTIONAL ACTIVATOR-RELATED"/>
    <property type="match status" value="1"/>
</dbReference>
<comment type="caution">
    <text evidence="6">The sequence shown here is derived from an EMBL/GenBank/DDBJ whole genome shotgun (WGS) entry which is preliminary data.</text>
</comment>
<sequence>MVKKMELRVLNYFVATAEELNMTRAAQKLLVSQPALSRQIADLEDELGVKLFNRQPRHLTLTPAGQYLLEQAKEILVLTAKTKSNLQSSAVISGDLTIAAGESYAMQRIMDILSNIIQDYPTVKIHILSGDYEFAEKKLNIGTVDFAVIIGNLNLSNYASLQLPEKDVWGVLMPEDDPLTKKDMITPADLISRNILNSQQADHMHYFDNWFGNYKDQVNFIGTVNLNFNGTLMVKNKAALMLTLDKLANVSKGSGLAFRPVTPSMKEPITVIWKHGTNLSPVAELFLNRLQASVSDD</sequence>
<dbReference type="Pfam" id="PF03466">
    <property type="entry name" value="LysR_substrate"/>
    <property type="match status" value="1"/>
</dbReference>
<keyword evidence="2" id="KW-0805">Transcription regulation</keyword>
<dbReference type="Gene3D" id="3.40.190.290">
    <property type="match status" value="1"/>
</dbReference>
<dbReference type="PRINTS" id="PR00039">
    <property type="entry name" value="HTHLYSR"/>
</dbReference>
<dbReference type="FunFam" id="1.10.10.10:FF:000001">
    <property type="entry name" value="LysR family transcriptional regulator"/>
    <property type="match status" value="1"/>
</dbReference>
<dbReference type="eggNOG" id="COG0583">
    <property type="taxonomic scope" value="Bacteria"/>
</dbReference>
<dbReference type="GO" id="GO:0003700">
    <property type="term" value="F:DNA-binding transcription factor activity"/>
    <property type="evidence" value="ECO:0007669"/>
    <property type="project" value="InterPro"/>
</dbReference>
<evidence type="ECO:0000256" key="3">
    <source>
        <dbReference type="ARBA" id="ARBA00023125"/>
    </source>
</evidence>
<dbReference type="PATRIC" id="fig|525365.8.peg.1087"/>
<proteinExistence type="inferred from homology"/>
<protein>
    <submittedName>
        <fullName evidence="6">Transcriptional regulator, LysR family</fullName>
    </submittedName>
</protein>
<dbReference type="CDD" id="cd05466">
    <property type="entry name" value="PBP2_LTTR_substrate"/>
    <property type="match status" value="1"/>
</dbReference>
<evidence type="ECO:0000259" key="5">
    <source>
        <dbReference type="PROSITE" id="PS50931"/>
    </source>
</evidence>
<accession>C2ELC6</accession>
<dbReference type="GO" id="GO:0005829">
    <property type="term" value="C:cytosol"/>
    <property type="evidence" value="ECO:0007669"/>
    <property type="project" value="TreeGrafter"/>
</dbReference>
<evidence type="ECO:0000256" key="2">
    <source>
        <dbReference type="ARBA" id="ARBA00023015"/>
    </source>
</evidence>
<evidence type="ECO:0000313" key="7">
    <source>
        <dbReference type="Proteomes" id="UP000005583"/>
    </source>
</evidence>
<dbReference type="AlphaFoldDB" id="C2ELC6"/>
<dbReference type="SUPFAM" id="SSF46785">
    <property type="entry name" value="Winged helix' DNA-binding domain"/>
    <property type="match status" value="1"/>
</dbReference>
<dbReference type="GO" id="GO:0003677">
    <property type="term" value="F:DNA binding"/>
    <property type="evidence" value="ECO:0007669"/>
    <property type="project" value="UniProtKB-KW"/>
</dbReference>
<dbReference type="InterPro" id="IPR036390">
    <property type="entry name" value="WH_DNA-bd_sf"/>
</dbReference>
<keyword evidence="3" id="KW-0238">DNA-binding</keyword>
<evidence type="ECO:0000256" key="1">
    <source>
        <dbReference type="ARBA" id="ARBA00009437"/>
    </source>
</evidence>
<name>C2ELC6_9LACO</name>